<feature type="signal peptide" evidence="2">
    <location>
        <begin position="1"/>
        <end position="35"/>
    </location>
</feature>
<dbReference type="Proteomes" id="UP000467148">
    <property type="component" value="Chromosome"/>
</dbReference>
<accession>A0A7I7T4Y6</accession>
<feature type="chain" id="PRO_5029546596" description="Peptidase C39-like domain-containing protein" evidence="2">
    <location>
        <begin position="36"/>
        <end position="394"/>
    </location>
</feature>
<evidence type="ECO:0000256" key="2">
    <source>
        <dbReference type="SAM" id="SignalP"/>
    </source>
</evidence>
<evidence type="ECO:0000313" key="5">
    <source>
        <dbReference type="Proteomes" id="UP000467148"/>
    </source>
</evidence>
<name>A0A7I7T4Y6_9MYCO</name>
<feature type="domain" description="Peptidase C39-like" evidence="3">
    <location>
        <begin position="216"/>
        <end position="344"/>
    </location>
</feature>
<dbReference type="Pfam" id="PF13529">
    <property type="entry name" value="Peptidase_C39_2"/>
    <property type="match status" value="1"/>
</dbReference>
<gene>
    <name evidence="4" type="ORF">MHEL_23030</name>
</gene>
<feature type="region of interest" description="Disordered" evidence="1">
    <location>
        <begin position="41"/>
        <end position="87"/>
    </location>
</feature>
<evidence type="ECO:0000256" key="1">
    <source>
        <dbReference type="SAM" id="MobiDB-lite"/>
    </source>
</evidence>
<dbReference type="EMBL" id="AP022596">
    <property type="protein sequence ID" value="BBY64060.1"/>
    <property type="molecule type" value="Genomic_DNA"/>
</dbReference>
<evidence type="ECO:0000259" key="3">
    <source>
        <dbReference type="Pfam" id="PF13529"/>
    </source>
</evidence>
<feature type="compositionally biased region" description="Low complexity" evidence="1">
    <location>
        <begin position="41"/>
        <end position="81"/>
    </location>
</feature>
<dbReference type="AlphaFoldDB" id="A0A7I7T4Y6"/>
<protein>
    <recommendedName>
        <fullName evidence="3">Peptidase C39-like domain-containing protein</fullName>
    </recommendedName>
</protein>
<proteinExistence type="predicted"/>
<reference evidence="4 5" key="1">
    <citation type="journal article" date="2019" name="Emerg. Microbes Infect.">
        <title>Comprehensive subspecies identification of 175 nontuberculous mycobacteria species based on 7547 genomic profiles.</title>
        <authorList>
            <person name="Matsumoto Y."/>
            <person name="Kinjo T."/>
            <person name="Motooka D."/>
            <person name="Nabeya D."/>
            <person name="Jung N."/>
            <person name="Uechi K."/>
            <person name="Horii T."/>
            <person name="Iida T."/>
            <person name="Fujita J."/>
            <person name="Nakamura S."/>
        </authorList>
    </citation>
    <scope>NUCLEOTIDE SEQUENCE [LARGE SCALE GENOMIC DNA]</scope>
    <source>
        <strain evidence="4 5">JCM 30396</strain>
    </source>
</reference>
<evidence type="ECO:0000313" key="4">
    <source>
        <dbReference type="EMBL" id="BBY64060.1"/>
    </source>
</evidence>
<keyword evidence="5" id="KW-1185">Reference proteome</keyword>
<dbReference type="InterPro" id="IPR039564">
    <property type="entry name" value="Peptidase_C39-like"/>
</dbReference>
<organism evidence="4 5">
    <name type="scientific">Mycolicibacterium helvum</name>
    <dbReference type="NCBI Taxonomy" id="1534349"/>
    <lineage>
        <taxon>Bacteria</taxon>
        <taxon>Bacillati</taxon>
        <taxon>Actinomycetota</taxon>
        <taxon>Actinomycetes</taxon>
        <taxon>Mycobacteriales</taxon>
        <taxon>Mycobacteriaceae</taxon>
        <taxon>Mycolicibacterium</taxon>
    </lineage>
</organism>
<keyword evidence="2" id="KW-0732">Signal</keyword>
<dbReference type="KEGG" id="mhev:MHEL_23030"/>
<dbReference type="Gene3D" id="3.90.70.10">
    <property type="entry name" value="Cysteine proteinases"/>
    <property type="match status" value="1"/>
</dbReference>
<sequence>MWAGADVTSIKRAGRITAFGFAVGAGLLIASGAGAAVAAAAPDDSGHTSTASSSASGSASPSARSARPAKGTTAKAKPARAVSTRGDYSAPVVQLHTKPTAAAVTAPAVSATDDITAAPTASAKQAASKRVPALPTPDQALRTITDSLGTVRRNLDDLREKIETLVQNQIIGLNNSLLDLRIDLQRLFSNKPLIYGNPANSQFWAAQGIETSYLMAAAMVITRLTGETVTADSIVDEAMATNSTVQSGRKMYLGPSVFDFVYPADAFALMENHGIKVTTTNYGSNQGFQAFTGIEKALAQGKSVIVTINGPITSVFYPNLQQSMGHPVVLLGIDVTNNVVYLNDGTLPQSGQKMTMSIDDFIDNWRASNFSATVAELAPAPAQTERSETAASAA</sequence>